<dbReference type="Gramene" id="OBART02G11850.1">
    <property type="protein sequence ID" value="OBART02G11850.1"/>
    <property type="gene ID" value="OBART02G11850"/>
</dbReference>
<proteinExistence type="predicted"/>
<reference evidence="2" key="1">
    <citation type="journal article" date="2009" name="Rice">
        <title>De Novo Next Generation Sequencing of Plant Genomes.</title>
        <authorList>
            <person name="Rounsley S."/>
            <person name="Marri P.R."/>
            <person name="Yu Y."/>
            <person name="He R."/>
            <person name="Sisneros N."/>
            <person name="Goicoechea J.L."/>
            <person name="Lee S.J."/>
            <person name="Angelova A."/>
            <person name="Kudrna D."/>
            <person name="Luo M."/>
            <person name="Affourtit J."/>
            <person name="Desany B."/>
            <person name="Knight J."/>
            <person name="Niazi F."/>
            <person name="Egholm M."/>
            <person name="Wing R.A."/>
        </authorList>
    </citation>
    <scope>NUCLEOTIDE SEQUENCE [LARGE SCALE GENOMIC DNA]</scope>
    <source>
        <strain evidence="2">cv. IRGC 105608</strain>
    </source>
</reference>
<name>A0A0D3F3G6_9ORYZ</name>
<dbReference type="EnsemblPlants" id="OBART02G11850.1">
    <property type="protein sequence ID" value="OBART02G11850.1"/>
    <property type="gene ID" value="OBART02G11850"/>
</dbReference>
<evidence type="ECO:0000313" key="3">
    <source>
        <dbReference type="Proteomes" id="UP000026960"/>
    </source>
</evidence>
<dbReference type="Proteomes" id="UP000026960">
    <property type="component" value="Chromosome 2"/>
</dbReference>
<sequence>MASGRCGCQDPDIGVLPMPSDVRRQVRTPARASERAEHSGMEGSDGGVLTGDVPFPLICGGSGVGAGLVRRWDNEGRRLDGHGDWRHPQRAVPIESTRSSRQRATDGGWTEASDASCPRS</sequence>
<reference evidence="2" key="2">
    <citation type="submission" date="2015-03" db="UniProtKB">
        <authorList>
            <consortium name="EnsemblPlants"/>
        </authorList>
    </citation>
    <scope>IDENTIFICATION</scope>
</reference>
<evidence type="ECO:0000313" key="2">
    <source>
        <dbReference type="EnsemblPlants" id="OBART02G11850.1"/>
    </source>
</evidence>
<protein>
    <submittedName>
        <fullName evidence="2">Uncharacterized protein</fullName>
    </submittedName>
</protein>
<accession>A0A0D3F3G6</accession>
<dbReference type="AlphaFoldDB" id="A0A0D3F3G6"/>
<keyword evidence="3" id="KW-1185">Reference proteome</keyword>
<feature type="region of interest" description="Disordered" evidence="1">
    <location>
        <begin position="76"/>
        <end position="120"/>
    </location>
</feature>
<feature type="compositionally biased region" description="Basic and acidic residues" evidence="1">
    <location>
        <begin position="76"/>
        <end position="87"/>
    </location>
</feature>
<feature type="region of interest" description="Disordered" evidence="1">
    <location>
        <begin position="1"/>
        <end position="48"/>
    </location>
</feature>
<organism evidence="2">
    <name type="scientific">Oryza barthii</name>
    <dbReference type="NCBI Taxonomy" id="65489"/>
    <lineage>
        <taxon>Eukaryota</taxon>
        <taxon>Viridiplantae</taxon>
        <taxon>Streptophyta</taxon>
        <taxon>Embryophyta</taxon>
        <taxon>Tracheophyta</taxon>
        <taxon>Spermatophyta</taxon>
        <taxon>Magnoliopsida</taxon>
        <taxon>Liliopsida</taxon>
        <taxon>Poales</taxon>
        <taxon>Poaceae</taxon>
        <taxon>BOP clade</taxon>
        <taxon>Oryzoideae</taxon>
        <taxon>Oryzeae</taxon>
        <taxon>Oryzinae</taxon>
        <taxon>Oryza</taxon>
    </lineage>
</organism>
<dbReference type="HOGENOM" id="CLU_2053446_0_0_1"/>
<dbReference type="PaxDb" id="65489-OBART02G11850.1"/>
<evidence type="ECO:0000256" key="1">
    <source>
        <dbReference type="SAM" id="MobiDB-lite"/>
    </source>
</evidence>